<organism evidence="6 7">
    <name type="scientific">Lottia gigantea</name>
    <name type="common">Giant owl limpet</name>
    <dbReference type="NCBI Taxonomy" id="225164"/>
    <lineage>
        <taxon>Eukaryota</taxon>
        <taxon>Metazoa</taxon>
        <taxon>Spiralia</taxon>
        <taxon>Lophotrochozoa</taxon>
        <taxon>Mollusca</taxon>
        <taxon>Gastropoda</taxon>
        <taxon>Patellogastropoda</taxon>
        <taxon>Lottioidea</taxon>
        <taxon>Lottiidae</taxon>
        <taxon>Lottia</taxon>
    </lineage>
</organism>
<protein>
    <recommendedName>
        <fullName evidence="5">Bromodomain associated domain-containing protein</fullName>
    </recommendedName>
</protein>
<evidence type="ECO:0000313" key="7">
    <source>
        <dbReference type="Proteomes" id="UP000030746"/>
    </source>
</evidence>
<dbReference type="AlphaFoldDB" id="V3ZCU5"/>
<name>V3ZCU5_LOTGI</name>
<dbReference type="GO" id="GO:0005669">
    <property type="term" value="C:transcription factor TFIID complex"/>
    <property type="evidence" value="ECO:0007669"/>
    <property type="project" value="TreeGrafter"/>
</dbReference>
<sequence>MASEYCRSVLRISVAQICQNLGWNSTQTTPLELLTDVLERYVFELGNVSHRYCEQFGRTEVNLDDVGLAFQQMSVSLEELTEYINHVEPIPFAKETVAFPAPKRNNLQFSNPRSREILQHREEHVPAYLPHMFPGGKGLLAI</sequence>
<evidence type="ECO:0000259" key="5">
    <source>
        <dbReference type="SMART" id="SM00576"/>
    </source>
</evidence>
<dbReference type="PANTHER" id="PTHR46452:SF1">
    <property type="entry name" value="TRANSCRIPTION INITIATION FACTOR TFIID SUBUNIT 3"/>
    <property type="match status" value="1"/>
</dbReference>
<dbReference type="OMA" id="MAECEPA"/>
<accession>V3ZCU5</accession>
<dbReference type="GO" id="GO:0002039">
    <property type="term" value="F:p53 binding"/>
    <property type="evidence" value="ECO:0007669"/>
    <property type="project" value="TreeGrafter"/>
</dbReference>
<reference evidence="6 7" key="1">
    <citation type="journal article" date="2013" name="Nature">
        <title>Insights into bilaterian evolution from three spiralian genomes.</title>
        <authorList>
            <person name="Simakov O."/>
            <person name="Marletaz F."/>
            <person name="Cho S.J."/>
            <person name="Edsinger-Gonzales E."/>
            <person name="Havlak P."/>
            <person name="Hellsten U."/>
            <person name="Kuo D.H."/>
            <person name="Larsson T."/>
            <person name="Lv J."/>
            <person name="Arendt D."/>
            <person name="Savage R."/>
            <person name="Osoegawa K."/>
            <person name="de Jong P."/>
            <person name="Grimwood J."/>
            <person name="Chapman J.A."/>
            <person name="Shapiro H."/>
            <person name="Aerts A."/>
            <person name="Otillar R.P."/>
            <person name="Terry A.Y."/>
            <person name="Boore J.L."/>
            <person name="Grigoriev I.V."/>
            <person name="Lindberg D.R."/>
            <person name="Seaver E.C."/>
            <person name="Weisblat D.A."/>
            <person name="Putnam N.H."/>
            <person name="Rokhsar D.S."/>
        </authorList>
    </citation>
    <scope>NUCLEOTIDE SEQUENCE [LARGE SCALE GENOMIC DNA]</scope>
</reference>
<dbReference type="EMBL" id="KB202620">
    <property type="protein sequence ID" value="ESO88898.1"/>
    <property type="molecule type" value="Genomic_DNA"/>
</dbReference>
<keyword evidence="3" id="KW-0804">Transcription</keyword>
<evidence type="ECO:0000256" key="2">
    <source>
        <dbReference type="ARBA" id="ARBA00023015"/>
    </source>
</evidence>
<proteinExistence type="predicted"/>
<dbReference type="Pfam" id="PF07524">
    <property type="entry name" value="Bromo_TP"/>
    <property type="match status" value="1"/>
</dbReference>
<feature type="domain" description="Bromodomain associated" evidence="5">
    <location>
        <begin position="3"/>
        <end position="79"/>
    </location>
</feature>
<dbReference type="SMART" id="SM00576">
    <property type="entry name" value="BTP"/>
    <property type="match status" value="1"/>
</dbReference>
<dbReference type="PANTHER" id="PTHR46452">
    <property type="entry name" value="TRANSCRIPTION INITIATION FACTOR TFIID SUBUNIT 3"/>
    <property type="match status" value="1"/>
</dbReference>
<comment type="subcellular location">
    <subcellularLocation>
        <location evidence="1">Nucleus</location>
    </subcellularLocation>
</comment>
<dbReference type="InterPro" id="IPR009072">
    <property type="entry name" value="Histone-fold"/>
</dbReference>
<dbReference type="RefSeq" id="XP_009060564.1">
    <property type="nucleotide sequence ID" value="XM_009062316.1"/>
</dbReference>
<dbReference type="GO" id="GO:0045944">
    <property type="term" value="P:positive regulation of transcription by RNA polymerase II"/>
    <property type="evidence" value="ECO:0007669"/>
    <property type="project" value="TreeGrafter"/>
</dbReference>
<dbReference type="InterPro" id="IPR006565">
    <property type="entry name" value="BTP"/>
</dbReference>
<dbReference type="CTD" id="20232503"/>
<dbReference type="Gene3D" id="1.10.20.10">
    <property type="entry name" value="Histone, subunit A"/>
    <property type="match status" value="1"/>
</dbReference>
<keyword evidence="7" id="KW-1185">Reference proteome</keyword>
<dbReference type="HOGENOM" id="CLU_159706_0_0_1"/>
<dbReference type="Proteomes" id="UP000030746">
    <property type="component" value="Unassembled WGS sequence"/>
</dbReference>
<dbReference type="CDD" id="cd22916">
    <property type="entry name" value="HFD_TAF3"/>
    <property type="match status" value="1"/>
</dbReference>
<evidence type="ECO:0000313" key="6">
    <source>
        <dbReference type="EMBL" id="ESO88898.1"/>
    </source>
</evidence>
<gene>
    <name evidence="6" type="ORF">LOTGIDRAFT_125487</name>
</gene>
<evidence type="ECO:0000256" key="4">
    <source>
        <dbReference type="ARBA" id="ARBA00023242"/>
    </source>
</evidence>
<dbReference type="SUPFAM" id="SSF47113">
    <property type="entry name" value="Histone-fold"/>
    <property type="match status" value="1"/>
</dbReference>
<keyword evidence="4" id="KW-0539">Nucleus</keyword>
<dbReference type="GeneID" id="20232503"/>
<dbReference type="STRING" id="225164.V3ZCU5"/>
<evidence type="ECO:0000256" key="1">
    <source>
        <dbReference type="ARBA" id="ARBA00004123"/>
    </source>
</evidence>
<dbReference type="GO" id="GO:0046982">
    <property type="term" value="F:protein heterodimerization activity"/>
    <property type="evidence" value="ECO:0007669"/>
    <property type="project" value="InterPro"/>
</dbReference>
<evidence type="ECO:0000256" key="3">
    <source>
        <dbReference type="ARBA" id="ARBA00023163"/>
    </source>
</evidence>
<dbReference type="OrthoDB" id="436852at2759"/>
<dbReference type="KEGG" id="lgi:LOTGIDRAFT_125487"/>
<keyword evidence="2" id="KW-0805">Transcription regulation</keyword>